<dbReference type="Proteomes" id="UP000198287">
    <property type="component" value="Unassembled WGS sequence"/>
</dbReference>
<keyword evidence="3" id="KW-1185">Reference proteome</keyword>
<evidence type="ECO:0000313" key="2">
    <source>
        <dbReference type="EMBL" id="OXA48925.1"/>
    </source>
</evidence>
<gene>
    <name evidence="2" type="ORF">Fcan01_16161</name>
</gene>
<feature type="non-terminal residue" evidence="2">
    <location>
        <position position="1"/>
    </location>
</feature>
<dbReference type="AlphaFoldDB" id="A0A226DTU9"/>
<evidence type="ECO:0000256" key="1">
    <source>
        <dbReference type="SAM" id="MobiDB-lite"/>
    </source>
</evidence>
<name>A0A226DTU9_FOLCA</name>
<feature type="region of interest" description="Disordered" evidence="1">
    <location>
        <begin position="1"/>
        <end position="22"/>
    </location>
</feature>
<organism evidence="2 3">
    <name type="scientific">Folsomia candida</name>
    <name type="common">Springtail</name>
    <dbReference type="NCBI Taxonomy" id="158441"/>
    <lineage>
        <taxon>Eukaryota</taxon>
        <taxon>Metazoa</taxon>
        <taxon>Ecdysozoa</taxon>
        <taxon>Arthropoda</taxon>
        <taxon>Hexapoda</taxon>
        <taxon>Collembola</taxon>
        <taxon>Entomobryomorpha</taxon>
        <taxon>Isotomoidea</taxon>
        <taxon>Isotomidae</taxon>
        <taxon>Proisotominae</taxon>
        <taxon>Folsomia</taxon>
    </lineage>
</organism>
<dbReference type="EMBL" id="LNIX01000011">
    <property type="protein sequence ID" value="OXA48925.1"/>
    <property type="molecule type" value="Genomic_DNA"/>
</dbReference>
<evidence type="ECO:0000313" key="3">
    <source>
        <dbReference type="Proteomes" id="UP000198287"/>
    </source>
</evidence>
<sequence length="194" mass="22684">PDANDYRSEDEDDDKEKDEIPKVAPAIVENRHVTREKMKELIRDFKSPFSTLSPQEMQHKPNKIPFQPTDTLESYEIAVRSAATYVSEQTVNRYYEQVVLAHNFGEILDGLQANFNMEKRTRRLNIKWPDYLAGLKVTSVGVPSLKKYVSFFRLCKAYPRLLRVKKTYSYLSSNVKLIRRAIEVCGERDFFMHV</sequence>
<reference evidence="2 3" key="1">
    <citation type="submission" date="2015-12" db="EMBL/GenBank/DDBJ databases">
        <title>The genome of Folsomia candida.</title>
        <authorList>
            <person name="Faddeeva A."/>
            <person name="Derks M.F."/>
            <person name="Anvar Y."/>
            <person name="Smit S."/>
            <person name="Van Straalen N."/>
            <person name="Roelofs D."/>
        </authorList>
    </citation>
    <scope>NUCLEOTIDE SEQUENCE [LARGE SCALE GENOMIC DNA]</scope>
    <source>
        <strain evidence="2 3">VU population</strain>
        <tissue evidence="2">Whole body</tissue>
    </source>
</reference>
<comment type="caution">
    <text evidence="2">The sequence shown here is derived from an EMBL/GenBank/DDBJ whole genome shotgun (WGS) entry which is preliminary data.</text>
</comment>
<proteinExistence type="predicted"/>
<accession>A0A226DTU9</accession>
<protein>
    <submittedName>
        <fullName evidence="2">Uncharacterized protein</fullName>
    </submittedName>
</protein>